<proteinExistence type="predicted"/>
<feature type="transmembrane region" description="Helical" evidence="1">
    <location>
        <begin position="156"/>
        <end position="176"/>
    </location>
</feature>
<reference evidence="2" key="1">
    <citation type="submission" date="2023-07" db="EMBL/GenBank/DDBJ databases">
        <authorList>
            <consortium name="AG Swart"/>
            <person name="Singh M."/>
            <person name="Singh A."/>
            <person name="Seah K."/>
            <person name="Emmerich C."/>
        </authorList>
    </citation>
    <scope>NUCLEOTIDE SEQUENCE</scope>
    <source>
        <strain evidence="2">DP1</strain>
    </source>
</reference>
<protein>
    <submittedName>
        <fullName evidence="2">Uncharacterized protein</fullName>
    </submittedName>
</protein>
<keyword evidence="1" id="KW-1133">Transmembrane helix</keyword>
<organism evidence="2 3">
    <name type="scientific">Euplotes crassus</name>
    <dbReference type="NCBI Taxonomy" id="5936"/>
    <lineage>
        <taxon>Eukaryota</taxon>
        <taxon>Sar</taxon>
        <taxon>Alveolata</taxon>
        <taxon>Ciliophora</taxon>
        <taxon>Intramacronucleata</taxon>
        <taxon>Spirotrichea</taxon>
        <taxon>Hypotrichia</taxon>
        <taxon>Euplotida</taxon>
        <taxon>Euplotidae</taxon>
        <taxon>Moneuplotes</taxon>
    </lineage>
</organism>
<comment type="caution">
    <text evidence="2">The sequence shown here is derived from an EMBL/GenBank/DDBJ whole genome shotgun (WGS) entry which is preliminary data.</text>
</comment>
<sequence length="283" mass="32914">MFLVRQPSQKRITTWMGRNFGGGHHHFKRAQIYKKSENTTYHVPVEEGDLDQELGKKRGNLLHHRVIGKLNILLGSNRIHHLDNARTNKYSLYHWAPRIPFLKNKLTLKILASLFDNSRQQAQNAYDEPVQIHENSVFLYQSPSTPSYIGARVYDYIALSFLVYGTCISAYPLLWLPIIPYSFEIPYIFNTCKYLTHRADLLPHTEQVVFTKIGFFGAIRRSVVDIKDLVKINPSSIDFHKRLFKRNTFDSRFVWKDNSSGEIFVFVSDGTWSEEGLNHPLIN</sequence>
<dbReference type="Proteomes" id="UP001295684">
    <property type="component" value="Unassembled WGS sequence"/>
</dbReference>
<gene>
    <name evidence="2" type="ORF">ECRASSUSDP1_LOCUS18767</name>
</gene>
<evidence type="ECO:0000256" key="1">
    <source>
        <dbReference type="SAM" id="Phobius"/>
    </source>
</evidence>
<name>A0AAD1XQN9_EUPCR</name>
<dbReference type="AlphaFoldDB" id="A0AAD1XQN9"/>
<accession>A0AAD1XQN9</accession>
<dbReference type="EMBL" id="CAMPGE010019022">
    <property type="protein sequence ID" value="CAI2377383.1"/>
    <property type="molecule type" value="Genomic_DNA"/>
</dbReference>
<keyword evidence="1" id="KW-0472">Membrane</keyword>
<keyword evidence="1" id="KW-0812">Transmembrane</keyword>
<evidence type="ECO:0000313" key="2">
    <source>
        <dbReference type="EMBL" id="CAI2377383.1"/>
    </source>
</evidence>
<keyword evidence="3" id="KW-1185">Reference proteome</keyword>
<evidence type="ECO:0000313" key="3">
    <source>
        <dbReference type="Proteomes" id="UP001295684"/>
    </source>
</evidence>